<sequence>MNDASRRRSVSKTVRRYSVYGYGSDGEPTLSVVIDGIMRTVAHDGLLGAWGLTSQIVDERSNLLDVVTTKASRLPIEVARGKRGEAANCEAMFKIEPRYFWYSLLTKQAKRRYVCMHRSRWPMK</sequence>
<dbReference type="Proteomes" id="UP001596417">
    <property type="component" value="Unassembled WGS sequence"/>
</dbReference>
<dbReference type="Pfam" id="PF06626">
    <property type="entry name" value="DUF1152"/>
    <property type="match status" value="1"/>
</dbReference>
<dbReference type="RefSeq" id="WP_264556481.1">
    <property type="nucleotide sequence ID" value="NZ_CP109980.1"/>
</dbReference>
<name>A0ABD5YS62_9EURY</name>
<evidence type="ECO:0000313" key="2">
    <source>
        <dbReference type="Proteomes" id="UP001596417"/>
    </source>
</evidence>
<dbReference type="AlphaFoldDB" id="A0ABD5YS62"/>
<keyword evidence="2" id="KW-1185">Reference proteome</keyword>
<dbReference type="GeneID" id="76201804"/>
<comment type="caution">
    <text evidence="1">The sequence shown here is derived from an EMBL/GenBank/DDBJ whole genome shotgun (WGS) entry which is preliminary data.</text>
</comment>
<reference evidence="1 2" key="1">
    <citation type="journal article" date="2019" name="Int. J. Syst. Evol. Microbiol.">
        <title>The Global Catalogue of Microorganisms (GCM) 10K type strain sequencing project: providing services to taxonomists for standard genome sequencing and annotation.</title>
        <authorList>
            <consortium name="The Broad Institute Genomics Platform"/>
            <consortium name="The Broad Institute Genome Sequencing Center for Infectious Disease"/>
            <person name="Wu L."/>
            <person name="Ma J."/>
        </authorList>
    </citation>
    <scope>NUCLEOTIDE SEQUENCE [LARGE SCALE GENOMIC DNA]</scope>
    <source>
        <strain evidence="1 2">RDMS1</strain>
    </source>
</reference>
<gene>
    <name evidence="1" type="ORF">ACFQL7_21490</name>
</gene>
<proteinExistence type="predicted"/>
<protein>
    <submittedName>
        <fullName evidence="1">DUF1152 domain-containing protein</fullName>
    </submittedName>
</protein>
<dbReference type="InterPro" id="IPR010581">
    <property type="entry name" value="DUF1152"/>
</dbReference>
<dbReference type="EMBL" id="JBHTAX010000004">
    <property type="protein sequence ID" value="MFC7192126.1"/>
    <property type="molecule type" value="Genomic_DNA"/>
</dbReference>
<organism evidence="1 2">
    <name type="scientific">Halocatena marina</name>
    <dbReference type="NCBI Taxonomy" id="2934937"/>
    <lineage>
        <taxon>Archaea</taxon>
        <taxon>Methanobacteriati</taxon>
        <taxon>Methanobacteriota</taxon>
        <taxon>Stenosarchaea group</taxon>
        <taxon>Halobacteria</taxon>
        <taxon>Halobacteriales</taxon>
        <taxon>Natronomonadaceae</taxon>
        <taxon>Halocatena</taxon>
    </lineage>
</organism>
<evidence type="ECO:0000313" key="1">
    <source>
        <dbReference type="EMBL" id="MFC7192126.1"/>
    </source>
</evidence>
<accession>A0ABD5YS62</accession>